<evidence type="ECO:0000313" key="2">
    <source>
        <dbReference type="EMBL" id="PCD20350.1"/>
    </source>
</evidence>
<comment type="caution">
    <text evidence="2">The sequence shown here is derived from an EMBL/GenBank/DDBJ whole genome shotgun (WGS) entry which is preliminary data.</text>
</comment>
<feature type="compositionally biased region" description="Polar residues" evidence="1">
    <location>
        <begin position="444"/>
        <end position="455"/>
    </location>
</feature>
<evidence type="ECO:0000313" key="3">
    <source>
        <dbReference type="Proteomes" id="UP000219602"/>
    </source>
</evidence>
<feature type="compositionally biased region" description="Polar residues" evidence="1">
    <location>
        <begin position="359"/>
        <end position="393"/>
    </location>
</feature>
<gene>
    <name evidence="2" type="ORF">AU210_016217</name>
</gene>
<feature type="region of interest" description="Disordered" evidence="1">
    <location>
        <begin position="442"/>
        <end position="461"/>
    </location>
</feature>
<sequence>MASFIIEPEGQKAFQSFLPSPSQLRLSALGESRDTAICIPSDIDSDTEDEDNASQELDGSRSYGHDSTIDFLDLSALAYDEIELDATIGAKAASAVSPTQGDTAPAWPNETAESSLADAGLSQQSCETDYLPAEITPTEGQDIHFETPPTSPESQSYPITVITKQLPPEPAIQQEKIIFDAVSAYDVCDSFHRHQDRPSTGAQSPRTVRPVEVVQASLQEHEIPASTSFEDTLPEVHIPSREMSFDEPCQAQDLDDTRSESTDVESEYTEAGSGSDALVLSTSPSLRRFRHKSSQMHNTMHKNGGTGSEAIRNEDRNCRLGSQHREQNCSSLPDVENPESEDDDLDDVHLGRKRLKVSKPSSCAGTSSQSSDPRGPTAQAQPLRTRTQTSGYNIRSPTPSREPTPPVAEVFAQFEEWPLGGAVLKRITEGSKTTFQLQFEWDPTSCQPHGDSSMSRLKRKRLPDISHLLSKSRNRSQPRADNSLSTSDTIYVADPSIDAPSSDDNMSNGSDSEYNSDRDIVKESRYQTFRRKKVQRRRWTVEDNDLLRQLKQDKRSDSEIATILKRTKSGVKQHWDIIERA</sequence>
<accession>A0A2H3FPL4</accession>
<dbReference type="EMBL" id="MABQ02000015">
    <property type="protein sequence ID" value="PCD20350.1"/>
    <property type="molecule type" value="Genomic_DNA"/>
</dbReference>
<feature type="compositionally biased region" description="Acidic residues" evidence="1">
    <location>
        <begin position="43"/>
        <end position="53"/>
    </location>
</feature>
<protein>
    <recommendedName>
        <fullName evidence="4">Myb-like domain-containing protein</fullName>
    </recommendedName>
</protein>
<feature type="region of interest" description="Disordered" evidence="1">
    <location>
        <begin position="37"/>
        <end position="65"/>
    </location>
</feature>
<feature type="compositionally biased region" description="Basic and acidic residues" evidence="1">
    <location>
        <begin position="311"/>
        <end position="327"/>
    </location>
</feature>
<dbReference type="AlphaFoldDB" id="A0A2H3FPL4"/>
<reference evidence="2 3" key="2">
    <citation type="journal article" date="2017" name="Sci. Rep.">
        <title>A mobile pathogenicity chromosome in Fusarium oxysporum for infection of multiple cucurbit species.</title>
        <authorList>
            <person name="van Dam P."/>
            <person name="Fokkens L."/>
            <person name="Ayukawa Y."/>
            <person name="van der Gragt M."/>
            <person name="Ter Horst A."/>
            <person name="Brankovics B."/>
            <person name="Houterman P.M."/>
            <person name="Arie T."/>
            <person name="Rep M."/>
        </authorList>
    </citation>
    <scope>NUCLEOTIDE SEQUENCE [LARGE SCALE GENOMIC DNA]</scope>
    <source>
        <strain evidence="2 3">Forc016</strain>
    </source>
</reference>
<feature type="compositionally biased region" description="Polar residues" evidence="1">
    <location>
        <begin position="477"/>
        <end position="489"/>
    </location>
</feature>
<feature type="region of interest" description="Disordered" evidence="1">
    <location>
        <begin position="95"/>
        <end position="122"/>
    </location>
</feature>
<organism evidence="2 3">
    <name type="scientific">Fusarium oxysporum f. sp. radicis-cucumerinum</name>
    <dbReference type="NCBI Taxonomy" id="327505"/>
    <lineage>
        <taxon>Eukaryota</taxon>
        <taxon>Fungi</taxon>
        <taxon>Dikarya</taxon>
        <taxon>Ascomycota</taxon>
        <taxon>Pezizomycotina</taxon>
        <taxon>Sordariomycetes</taxon>
        <taxon>Hypocreomycetidae</taxon>
        <taxon>Hypocreales</taxon>
        <taxon>Nectriaceae</taxon>
        <taxon>Fusarium</taxon>
        <taxon>Fusarium oxysporum species complex</taxon>
    </lineage>
</organism>
<reference evidence="2 3" key="1">
    <citation type="journal article" date="2016" name="Environ. Microbiol.">
        <title>Effector profiles distinguish formae speciales of Fusarium oxysporum.</title>
        <authorList>
            <person name="van Dam P."/>
            <person name="Fokkens L."/>
            <person name="Schmidt S.M."/>
            <person name="Linmans J.H."/>
            <person name="Kistler H.C."/>
            <person name="Ma L.J."/>
            <person name="Rep M."/>
        </authorList>
    </citation>
    <scope>NUCLEOTIDE SEQUENCE [LARGE SCALE GENOMIC DNA]</scope>
    <source>
        <strain evidence="2 3">Forc016</strain>
    </source>
</reference>
<evidence type="ECO:0008006" key="4">
    <source>
        <dbReference type="Google" id="ProtNLM"/>
    </source>
</evidence>
<dbReference type="Proteomes" id="UP000219602">
    <property type="component" value="Unassembled WGS sequence"/>
</dbReference>
<feature type="compositionally biased region" description="Acidic residues" evidence="1">
    <location>
        <begin position="336"/>
        <end position="346"/>
    </location>
</feature>
<feature type="region of interest" description="Disordered" evidence="1">
    <location>
        <begin position="468"/>
        <end position="517"/>
    </location>
</feature>
<proteinExistence type="predicted"/>
<feature type="compositionally biased region" description="Low complexity" evidence="1">
    <location>
        <begin position="493"/>
        <end position="512"/>
    </location>
</feature>
<name>A0A2H3FPL4_FUSOX</name>
<feature type="region of interest" description="Disordered" evidence="1">
    <location>
        <begin position="240"/>
        <end position="405"/>
    </location>
</feature>
<evidence type="ECO:0000256" key="1">
    <source>
        <dbReference type="SAM" id="MobiDB-lite"/>
    </source>
</evidence>